<evidence type="ECO:0000256" key="8">
    <source>
        <dbReference type="RuleBase" id="RU000461"/>
    </source>
</evidence>
<dbReference type="KEGG" id="act:ACLA_051500"/>
<dbReference type="InterPro" id="IPR047146">
    <property type="entry name" value="Cyt_P450_E_CYP52_fungi"/>
</dbReference>
<feature type="binding site" description="axial binding residue" evidence="7">
    <location>
        <position position="205"/>
    </location>
    <ligand>
        <name>heme</name>
        <dbReference type="ChEBI" id="CHEBI:30413"/>
    </ligand>
    <ligandPart>
        <name>Fe</name>
        <dbReference type="ChEBI" id="CHEBI:18248"/>
    </ligandPart>
</feature>
<dbReference type="Proteomes" id="UP000006701">
    <property type="component" value="Unassembled WGS sequence"/>
</dbReference>
<dbReference type="GO" id="GO:0005506">
    <property type="term" value="F:iron ion binding"/>
    <property type="evidence" value="ECO:0007669"/>
    <property type="project" value="InterPro"/>
</dbReference>
<evidence type="ECO:0000313" key="9">
    <source>
        <dbReference type="EMBL" id="EAW10678.1"/>
    </source>
</evidence>
<dbReference type="PANTHER" id="PTHR24287">
    <property type="entry name" value="P450, PUTATIVE (EUROFUNG)-RELATED"/>
    <property type="match status" value="1"/>
</dbReference>
<evidence type="ECO:0000313" key="10">
    <source>
        <dbReference type="Proteomes" id="UP000006701"/>
    </source>
</evidence>
<dbReference type="OrthoDB" id="1470350at2759"/>
<dbReference type="GeneID" id="4703653"/>
<dbReference type="STRING" id="344612.A1CIH3"/>
<accession>A1CIH3</accession>
<reference evidence="9 10" key="1">
    <citation type="journal article" date="2008" name="PLoS Genet.">
        <title>Genomic islands in the pathogenic filamentous fungus Aspergillus fumigatus.</title>
        <authorList>
            <person name="Fedorova N.D."/>
            <person name="Khaldi N."/>
            <person name="Joardar V.S."/>
            <person name="Maiti R."/>
            <person name="Amedeo P."/>
            <person name="Anderson M.J."/>
            <person name="Crabtree J."/>
            <person name="Silva J.C."/>
            <person name="Badger J.H."/>
            <person name="Albarraq A."/>
            <person name="Angiuoli S."/>
            <person name="Bussey H."/>
            <person name="Bowyer P."/>
            <person name="Cotty P.J."/>
            <person name="Dyer P.S."/>
            <person name="Egan A."/>
            <person name="Galens K."/>
            <person name="Fraser-Liggett C.M."/>
            <person name="Haas B.J."/>
            <person name="Inman J.M."/>
            <person name="Kent R."/>
            <person name="Lemieux S."/>
            <person name="Malavazi I."/>
            <person name="Orvis J."/>
            <person name="Roemer T."/>
            <person name="Ronning C.M."/>
            <person name="Sundaram J.P."/>
            <person name="Sutton G."/>
            <person name="Turner G."/>
            <person name="Venter J.C."/>
            <person name="White O.R."/>
            <person name="Whitty B.R."/>
            <person name="Youngman P."/>
            <person name="Wolfe K.H."/>
            <person name="Goldman G.H."/>
            <person name="Wortman J.R."/>
            <person name="Jiang B."/>
            <person name="Denning D.W."/>
            <person name="Nierman W.C."/>
        </authorList>
    </citation>
    <scope>NUCLEOTIDE SEQUENCE [LARGE SCALE GENOMIC DNA]</scope>
    <source>
        <strain evidence="10">ATCC 1007 / CBS 513.65 / DSM 816 / NCTC 3887 / NRRL 1</strain>
    </source>
</reference>
<keyword evidence="7 8" id="KW-0349">Heme</keyword>
<proteinExistence type="inferred from homology"/>
<evidence type="ECO:0000256" key="6">
    <source>
        <dbReference type="ARBA" id="ARBA00023033"/>
    </source>
</evidence>
<evidence type="ECO:0000256" key="1">
    <source>
        <dbReference type="ARBA" id="ARBA00001971"/>
    </source>
</evidence>
<keyword evidence="3 7" id="KW-0479">Metal-binding</keyword>
<dbReference type="GO" id="GO:0020037">
    <property type="term" value="F:heme binding"/>
    <property type="evidence" value="ECO:0007669"/>
    <property type="project" value="InterPro"/>
</dbReference>
<dbReference type="VEuPathDB" id="FungiDB:ACLA_051500"/>
<dbReference type="PANTHER" id="PTHR24287:SF17">
    <property type="entry name" value="P450, PUTATIVE (EUROFUNG)-RELATED"/>
    <property type="match status" value="1"/>
</dbReference>
<dbReference type="AlphaFoldDB" id="A1CIH3"/>
<evidence type="ECO:0000256" key="2">
    <source>
        <dbReference type="ARBA" id="ARBA00010617"/>
    </source>
</evidence>
<dbReference type="HOGENOM" id="CLU_1146962_0_0_1"/>
<sequence length="242" mass="28454">MPRKRCSRGSCWVLSPRSTRDHKADVCNRICRDFVQQFVEDAVQAAEGRRKEDDLLGEERMKTKEKRIFSYELASQTSDKRRILDELMDVLLAERDTTASLLGNLFFMLAKNPAIWEKPRREVDVLQNRSPTYKELRRLKYVQCRVNEYIDLSPPPSPSHYPRYSHSPLIRRLPSSAERWEDGELHLQLLPRWEYLPFNGGPRICIGQRYALNEVSYVLVRMVQKFRGLESRDPGPWEESLA</sequence>
<comment type="cofactor">
    <cofactor evidence="1 7">
        <name>heme</name>
        <dbReference type="ChEBI" id="CHEBI:30413"/>
    </cofactor>
</comment>
<dbReference type="eggNOG" id="KOG0157">
    <property type="taxonomic scope" value="Eukaryota"/>
</dbReference>
<name>A1CIH3_ASPCL</name>
<evidence type="ECO:0000256" key="5">
    <source>
        <dbReference type="ARBA" id="ARBA00023004"/>
    </source>
</evidence>
<keyword evidence="6 8" id="KW-0503">Monooxygenase</keyword>
<evidence type="ECO:0000256" key="7">
    <source>
        <dbReference type="PIRSR" id="PIRSR602401-1"/>
    </source>
</evidence>
<keyword evidence="4 8" id="KW-0560">Oxidoreductase</keyword>
<protein>
    <recommendedName>
        <fullName evidence="11">Cytochrome P450 alkane hydroxylase</fullName>
    </recommendedName>
</protein>
<dbReference type="RefSeq" id="XP_001272104.1">
    <property type="nucleotide sequence ID" value="XM_001272103.1"/>
</dbReference>
<organism evidence="9 10">
    <name type="scientific">Aspergillus clavatus (strain ATCC 1007 / CBS 513.65 / DSM 816 / NCTC 3887 / NRRL 1 / QM 1276 / 107)</name>
    <dbReference type="NCBI Taxonomy" id="344612"/>
    <lineage>
        <taxon>Eukaryota</taxon>
        <taxon>Fungi</taxon>
        <taxon>Dikarya</taxon>
        <taxon>Ascomycota</taxon>
        <taxon>Pezizomycotina</taxon>
        <taxon>Eurotiomycetes</taxon>
        <taxon>Eurotiomycetidae</taxon>
        <taxon>Eurotiales</taxon>
        <taxon>Aspergillaceae</taxon>
        <taxon>Aspergillus</taxon>
        <taxon>Aspergillus subgen. Fumigati</taxon>
    </lineage>
</organism>
<evidence type="ECO:0000256" key="3">
    <source>
        <dbReference type="ARBA" id="ARBA00022723"/>
    </source>
</evidence>
<gene>
    <name evidence="9" type="ORF">ACLA_051500</name>
</gene>
<comment type="similarity">
    <text evidence="2 8">Belongs to the cytochrome P450 family.</text>
</comment>
<dbReference type="EMBL" id="DS027054">
    <property type="protein sequence ID" value="EAW10678.1"/>
    <property type="molecule type" value="Genomic_DNA"/>
</dbReference>
<dbReference type="Pfam" id="PF00067">
    <property type="entry name" value="p450"/>
    <property type="match status" value="2"/>
</dbReference>
<dbReference type="GO" id="GO:0004497">
    <property type="term" value="F:monooxygenase activity"/>
    <property type="evidence" value="ECO:0007669"/>
    <property type="project" value="UniProtKB-KW"/>
</dbReference>
<dbReference type="InterPro" id="IPR002401">
    <property type="entry name" value="Cyt_P450_E_grp-I"/>
</dbReference>
<dbReference type="SUPFAM" id="SSF48264">
    <property type="entry name" value="Cytochrome P450"/>
    <property type="match status" value="1"/>
</dbReference>
<keyword evidence="10" id="KW-1185">Reference proteome</keyword>
<dbReference type="InterPro" id="IPR001128">
    <property type="entry name" value="Cyt_P450"/>
</dbReference>
<dbReference type="GO" id="GO:0044283">
    <property type="term" value="P:small molecule biosynthetic process"/>
    <property type="evidence" value="ECO:0007669"/>
    <property type="project" value="UniProtKB-ARBA"/>
</dbReference>
<dbReference type="PROSITE" id="PS00086">
    <property type="entry name" value="CYTOCHROME_P450"/>
    <property type="match status" value="1"/>
</dbReference>
<dbReference type="Gene3D" id="1.10.630.10">
    <property type="entry name" value="Cytochrome P450"/>
    <property type="match status" value="2"/>
</dbReference>
<dbReference type="InterPro" id="IPR036396">
    <property type="entry name" value="Cyt_P450_sf"/>
</dbReference>
<dbReference type="PRINTS" id="PR00463">
    <property type="entry name" value="EP450I"/>
</dbReference>
<keyword evidence="5 7" id="KW-0408">Iron</keyword>
<dbReference type="PRINTS" id="PR00385">
    <property type="entry name" value="P450"/>
</dbReference>
<evidence type="ECO:0008006" key="11">
    <source>
        <dbReference type="Google" id="ProtNLM"/>
    </source>
</evidence>
<dbReference type="OMA" id="WEKPRRE"/>
<dbReference type="InterPro" id="IPR017972">
    <property type="entry name" value="Cyt_P450_CS"/>
</dbReference>
<dbReference type="GO" id="GO:0016705">
    <property type="term" value="F:oxidoreductase activity, acting on paired donors, with incorporation or reduction of molecular oxygen"/>
    <property type="evidence" value="ECO:0007669"/>
    <property type="project" value="InterPro"/>
</dbReference>
<evidence type="ECO:0000256" key="4">
    <source>
        <dbReference type="ARBA" id="ARBA00023002"/>
    </source>
</evidence>